<protein>
    <submittedName>
        <fullName evidence="3">Putative secreted protein (Por secretion system target)</fullName>
    </submittedName>
</protein>
<dbReference type="Gene3D" id="2.60.40.740">
    <property type="match status" value="9"/>
</dbReference>
<feature type="chain" id="PRO_5015766788" evidence="1">
    <location>
        <begin position="21"/>
        <end position="1289"/>
    </location>
</feature>
<evidence type="ECO:0000259" key="2">
    <source>
        <dbReference type="Pfam" id="PF18962"/>
    </source>
</evidence>
<dbReference type="InterPro" id="IPR026444">
    <property type="entry name" value="Secre_tail"/>
</dbReference>
<dbReference type="NCBIfam" id="TIGR04183">
    <property type="entry name" value="Por_Secre_tail"/>
    <property type="match status" value="1"/>
</dbReference>
<accession>A0A2S6I131</accession>
<sequence length="1289" mass="132419">MKHLYFVLFFLISGAGGLFAQADKTIDVGYEDDMGRQFTTSLFYYGEPINGKYPYWDGANLIAVFETDRWVLNSPGGDYFFSEVISGDYPPDLATGNWKPIKMGYVLTKFGGSGTIEGTLTLALDLQVTQNVACFGTATGELMGTVSNGTSPYSFTYTLDGQPAGSGSTSEATETLSGVPAGTYAVTVTDANSQTASATVTINQPAQPLDVEPTEKTDVACFGAATGSAAAVGKGGTSPYTYAWSNGATSTSISNLVKGTYTVTVTDANNCTATRDFTIKQPNNPVKLTVTASEVSCNGGSNGTASVVAKDGTGPYTYLWSTGATTASLTGLSAGAYGLTVTDANGCVAMTSATVTQPTALSVFPMSQTNIGCNGDATGAFSVTAQGGTTPYTYLWSNGSTMDNLSGVKAGAYSLTVTDANGCTATTSTTITQPTALLANLRSQTNVACNGDDSGSATVEANGGMVPYTYAWSNGAVTAEATGLSAGSYTVTVTDDYGCTATASVTITEPTLLTASATATDVSCNGGSNGAIDLTVSGGTAPYTYAWNNTATTEDLNDQSPGTYNVTVTDANGCTATATATITEPTVVTASIQSQTNVSCNGGSDGAVDLLVSGGSAPYTFVWSNTATTEDLTNQSAGTYGVTVTDANGCTATTSATVTELPAIDVSVEFTNATCNGSATGTASASATGGTGSFTYEWTNDNDPCTILGKSTGKCEPFVLIGEEVTGLPAGAYTLRAIDGNGCVATESFTISEPTALVAEIDTKEDVTCNGGNDGAAAIQVSGGTAPYTYAWSNGATEANLTNVKGGTYNVIVTDANGCTASLAITINQASTLSAVAFVENNASCSGKADGSAIVNGVRGKPGDSEDFTYAWTVGSETITGDILANVPAGTYSVTVTDGVGCTASTEVTITEPIVLTSSPSQTDVTCNGATNGTATVSLDGGTAPYTYVWSNGATTATTTELAAGIYNVTATDKNGCFTTNAVTITEPTMLAATPEATPDNGMGDGTASITVSGGTTDYTYLWNDASASTTAEIGDLSAGIYTVTVTDANACILTDSVTVILAGDTCTTAMSIDSLFGGELDVMEYSRSYTNGAYGMDSLSDEDLIAYFGTDTLYHPVWFRFTGDGNIYHIRTSDCDDDSALVDTRAILYAGGCSIDSLIRRSDNYSATDSMPLIEVQTKEGEEYTLLIDGADTTMGSFCLSVMQMATVPTREVRPRNLAIYPNPTSGTIRFGRIEVRDVSVFDGYGRRAAHYTNPGNEVDIANLPAGIYYLRITDVDNGLYTSRVIKQ</sequence>
<keyword evidence="4" id="KW-1185">Reference proteome</keyword>
<dbReference type="EMBL" id="PTJC01000007">
    <property type="protein sequence ID" value="PPK84677.1"/>
    <property type="molecule type" value="Genomic_DNA"/>
</dbReference>
<dbReference type="Pfam" id="PF13573">
    <property type="entry name" value="SprB"/>
    <property type="match status" value="10"/>
</dbReference>
<dbReference type="Pfam" id="PF18962">
    <property type="entry name" value="Por_Secre_tail"/>
    <property type="match status" value="1"/>
</dbReference>
<evidence type="ECO:0000313" key="3">
    <source>
        <dbReference type="EMBL" id="PPK84677.1"/>
    </source>
</evidence>
<feature type="domain" description="Secretion system C-terminal sorting" evidence="2">
    <location>
        <begin position="1221"/>
        <end position="1281"/>
    </location>
</feature>
<reference evidence="3 4" key="1">
    <citation type="submission" date="2018-02" db="EMBL/GenBank/DDBJ databases">
        <title>Genomic Encyclopedia of Archaeal and Bacterial Type Strains, Phase II (KMG-II): from individual species to whole genera.</title>
        <authorList>
            <person name="Goeker M."/>
        </authorList>
    </citation>
    <scope>NUCLEOTIDE SEQUENCE [LARGE SCALE GENOMIC DNA]</scope>
    <source>
        <strain evidence="3 4">DSM 29526</strain>
    </source>
</reference>
<comment type="caution">
    <text evidence="3">The sequence shown here is derived from an EMBL/GenBank/DDBJ whole genome shotgun (WGS) entry which is preliminary data.</text>
</comment>
<dbReference type="OrthoDB" id="9805017at2"/>
<evidence type="ECO:0000256" key="1">
    <source>
        <dbReference type="SAM" id="SignalP"/>
    </source>
</evidence>
<name>A0A2S6I131_9BACT</name>
<feature type="signal peptide" evidence="1">
    <location>
        <begin position="1"/>
        <end position="20"/>
    </location>
</feature>
<proteinExistence type="predicted"/>
<dbReference type="Proteomes" id="UP000237662">
    <property type="component" value="Unassembled WGS sequence"/>
</dbReference>
<organism evidence="3 4">
    <name type="scientific">Neolewinella xylanilytica</name>
    <dbReference type="NCBI Taxonomy" id="1514080"/>
    <lineage>
        <taxon>Bacteria</taxon>
        <taxon>Pseudomonadati</taxon>
        <taxon>Bacteroidota</taxon>
        <taxon>Saprospiria</taxon>
        <taxon>Saprospirales</taxon>
        <taxon>Lewinellaceae</taxon>
        <taxon>Neolewinella</taxon>
    </lineage>
</organism>
<evidence type="ECO:0000313" key="4">
    <source>
        <dbReference type="Proteomes" id="UP000237662"/>
    </source>
</evidence>
<dbReference type="InterPro" id="IPR025667">
    <property type="entry name" value="SprB_repeat"/>
</dbReference>
<gene>
    <name evidence="3" type="ORF">CLV84_3839</name>
</gene>
<keyword evidence="1" id="KW-0732">Signal</keyword>